<protein>
    <submittedName>
        <fullName evidence="1">Uncharacterized protein</fullName>
    </submittedName>
</protein>
<evidence type="ECO:0000313" key="1">
    <source>
        <dbReference type="EMBL" id="MBA8879323.1"/>
    </source>
</evidence>
<dbReference type="AlphaFoldDB" id="A0A839EGI1"/>
<evidence type="ECO:0000313" key="2">
    <source>
        <dbReference type="Proteomes" id="UP000549052"/>
    </source>
</evidence>
<name>A0A839EGI1_9HYPH</name>
<dbReference type="InterPro" id="IPR038691">
    <property type="entry name" value="ComJ_sf"/>
</dbReference>
<dbReference type="Gene3D" id="2.60.34.30">
    <property type="entry name" value="Competence, DNA-entry nuclease inhibitor, ComJ"/>
    <property type="match status" value="1"/>
</dbReference>
<dbReference type="EMBL" id="JACGXN010000003">
    <property type="protein sequence ID" value="MBA8879323.1"/>
    <property type="molecule type" value="Genomic_DNA"/>
</dbReference>
<comment type="caution">
    <text evidence="1">The sequence shown here is derived from an EMBL/GenBank/DDBJ whole genome shotgun (WGS) entry which is preliminary data.</text>
</comment>
<proteinExistence type="predicted"/>
<dbReference type="Proteomes" id="UP000549052">
    <property type="component" value="Unassembled WGS sequence"/>
</dbReference>
<sequence>MPILFDGVLFADYHQIYLEDAALSPSLPAIWTDGDVAARILVGKHSVTFATERNMSVPVRVELHDVKPVSIGTEL</sequence>
<keyword evidence="2" id="KW-1185">Reference proteome</keyword>
<gene>
    <name evidence="1" type="ORF">FHW16_003041</name>
</gene>
<organism evidence="1 2">
    <name type="scientific">Phyllobacterium myrsinacearum</name>
    <dbReference type="NCBI Taxonomy" id="28101"/>
    <lineage>
        <taxon>Bacteria</taxon>
        <taxon>Pseudomonadati</taxon>
        <taxon>Pseudomonadota</taxon>
        <taxon>Alphaproteobacteria</taxon>
        <taxon>Hyphomicrobiales</taxon>
        <taxon>Phyllobacteriaceae</taxon>
        <taxon>Phyllobacterium</taxon>
    </lineage>
</organism>
<reference evidence="1 2" key="1">
    <citation type="submission" date="2020-07" db="EMBL/GenBank/DDBJ databases">
        <title>Genomic Encyclopedia of Type Strains, Phase IV (KMG-V): Genome sequencing to study the core and pangenomes of soil and plant-associated prokaryotes.</title>
        <authorList>
            <person name="Whitman W."/>
        </authorList>
    </citation>
    <scope>NUCLEOTIDE SEQUENCE [LARGE SCALE GENOMIC DNA]</scope>
    <source>
        <strain evidence="1 2">AN3</strain>
    </source>
</reference>
<dbReference type="RefSeq" id="WP_182549939.1">
    <property type="nucleotide sequence ID" value="NZ_JACGXN010000003.1"/>
</dbReference>
<accession>A0A839EGI1</accession>